<dbReference type="InterPro" id="IPR002347">
    <property type="entry name" value="SDR_fam"/>
</dbReference>
<dbReference type="PRINTS" id="PR00081">
    <property type="entry name" value="GDHRDH"/>
</dbReference>
<evidence type="ECO:0000313" key="3">
    <source>
        <dbReference type="Proteomes" id="UP000284109"/>
    </source>
</evidence>
<dbReference type="PANTHER" id="PTHR42879:SF2">
    <property type="entry name" value="3-OXOACYL-[ACYL-CARRIER-PROTEIN] REDUCTASE FABG"/>
    <property type="match status" value="1"/>
</dbReference>
<protein>
    <submittedName>
        <fullName evidence="2">3-oxoacyl-ACP reductase</fullName>
    </submittedName>
</protein>
<dbReference type="OrthoDB" id="9803333at2"/>
<dbReference type="RefSeq" id="WP_118902612.1">
    <property type="nucleotide sequence ID" value="NZ_QOCR01000004.1"/>
</dbReference>
<sequence>MKWALILGASGAIGQKISYDLAKSGWSLYLQGNQHLDQLQKNAADWRCQFPKQDFLIIAADFNQTDCISKIVESIFSIDALIAAQGITDYRLFSQVPKAKFDQLLNVNLKVPLLLIQQLQEKLAQSQNGRIVLIGSVYGKRGSAMEVIYSTLKGALSAFAQAYAQEVASLGITVNVIAPGAVNTPMLAQFSAANKEQLRAQIPMGRLAEGEDISYWVHALLSPQAQYLTGQTLYITGGWLE</sequence>
<dbReference type="AlphaFoldDB" id="A0A3R6YS08"/>
<dbReference type="NCBIfam" id="NF047420">
    <property type="entry name" value="EF_P_mod_YmfI"/>
    <property type="match status" value="1"/>
</dbReference>
<evidence type="ECO:0000256" key="1">
    <source>
        <dbReference type="ARBA" id="ARBA00006484"/>
    </source>
</evidence>
<dbReference type="SUPFAM" id="SSF51735">
    <property type="entry name" value="NAD(P)-binding Rossmann-fold domains"/>
    <property type="match status" value="1"/>
</dbReference>
<dbReference type="InterPro" id="IPR036291">
    <property type="entry name" value="NAD(P)-bd_dom_sf"/>
</dbReference>
<organism evidence="2 3">
    <name type="scientific">Bombilactobacillus bombi</name>
    <dbReference type="NCBI Taxonomy" id="1303590"/>
    <lineage>
        <taxon>Bacteria</taxon>
        <taxon>Bacillati</taxon>
        <taxon>Bacillota</taxon>
        <taxon>Bacilli</taxon>
        <taxon>Lactobacillales</taxon>
        <taxon>Lactobacillaceae</taxon>
        <taxon>Bombilactobacillus</taxon>
    </lineage>
</organism>
<comment type="caution">
    <text evidence="2">The sequence shown here is derived from an EMBL/GenBank/DDBJ whole genome shotgun (WGS) entry which is preliminary data.</text>
</comment>
<reference evidence="2 3" key="1">
    <citation type="submission" date="2018-07" db="EMBL/GenBank/DDBJ databases">
        <title>Genome sequences of six Lactobacillus spp. isolated from bumble bee guts.</title>
        <authorList>
            <person name="Motta E.V.S."/>
            <person name="Moran N.A."/>
        </authorList>
    </citation>
    <scope>NUCLEOTIDE SEQUENCE [LARGE SCALE GENOMIC DNA]</scope>
    <source>
        <strain evidence="2 3">BI-1.1</strain>
    </source>
</reference>
<dbReference type="InterPro" id="IPR050259">
    <property type="entry name" value="SDR"/>
</dbReference>
<proteinExistence type="inferred from homology"/>
<dbReference type="Gene3D" id="3.40.50.720">
    <property type="entry name" value="NAD(P)-binding Rossmann-like Domain"/>
    <property type="match status" value="1"/>
</dbReference>
<dbReference type="EMBL" id="QOCR01000004">
    <property type="protein sequence ID" value="RHW50152.1"/>
    <property type="molecule type" value="Genomic_DNA"/>
</dbReference>
<dbReference type="PANTHER" id="PTHR42879">
    <property type="entry name" value="3-OXOACYL-(ACYL-CARRIER-PROTEIN) REDUCTASE"/>
    <property type="match status" value="1"/>
</dbReference>
<gene>
    <name evidence="2" type="ORF">DS831_08320</name>
</gene>
<dbReference type="Proteomes" id="UP000284109">
    <property type="component" value="Unassembled WGS sequence"/>
</dbReference>
<accession>A0A3R6YS08</accession>
<comment type="similarity">
    <text evidence="1">Belongs to the short-chain dehydrogenases/reductases (SDR) family.</text>
</comment>
<name>A0A3R6YS08_9LACO</name>
<keyword evidence="3" id="KW-1185">Reference proteome</keyword>
<evidence type="ECO:0000313" key="2">
    <source>
        <dbReference type="EMBL" id="RHW50152.1"/>
    </source>
</evidence>
<dbReference type="Pfam" id="PF13561">
    <property type="entry name" value="adh_short_C2"/>
    <property type="match status" value="1"/>
</dbReference>